<reference evidence="2 3" key="1">
    <citation type="submission" date="2018-06" db="EMBL/GenBank/DDBJ databases">
        <title>Comparative genomics reveals the genomic features of Rhizophagus irregularis, R. cerebriforme, R. diaphanum and Gigaspora rosea, and their symbiotic lifestyle signature.</title>
        <authorList>
            <person name="Morin E."/>
            <person name="San Clemente H."/>
            <person name="Chen E.C.H."/>
            <person name="De La Providencia I."/>
            <person name="Hainaut M."/>
            <person name="Kuo A."/>
            <person name="Kohler A."/>
            <person name="Murat C."/>
            <person name="Tang N."/>
            <person name="Roy S."/>
            <person name="Loubradou J."/>
            <person name="Henrissat B."/>
            <person name="Grigoriev I.V."/>
            <person name="Corradi N."/>
            <person name="Roux C."/>
            <person name="Martin F.M."/>
        </authorList>
    </citation>
    <scope>NUCLEOTIDE SEQUENCE [LARGE SCALE GENOMIC DNA]</scope>
    <source>
        <strain evidence="2 3">DAOM 194757</strain>
    </source>
</reference>
<dbReference type="EMBL" id="QKWP01000004">
    <property type="protein sequence ID" value="RIB30808.1"/>
    <property type="molecule type" value="Genomic_DNA"/>
</dbReference>
<feature type="region of interest" description="Disordered" evidence="1">
    <location>
        <begin position="116"/>
        <end position="135"/>
    </location>
</feature>
<evidence type="ECO:0000313" key="3">
    <source>
        <dbReference type="Proteomes" id="UP000266673"/>
    </source>
</evidence>
<accession>A0A397W8Y0</accession>
<sequence>MNSRFAQLKNLIKPKEILIFILGQIEIINNNLYINAKDISCINTNSTTKKITEYNSHYDISQTNFHPLKCTKNNKINEYSEDLSEKNSTDNELNTEKSNNKTDSDQKYKNIELKNTNMIHNTRKSRKNTVNNDDE</sequence>
<name>A0A397W8Y0_9GLOM</name>
<organism evidence="2 3">
    <name type="scientific">Gigaspora rosea</name>
    <dbReference type="NCBI Taxonomy" id="44941"/>
    <lineage>
        <taxon>Eukaryota</taxon>
        <taxon>Fungi</taxon>
        <taxon>Fungi incertae sedis</taxon>
        <taxon>Mucoromycota</taxon>
        <taxon>Glomeromycotina</taxon>
        <taxon>Glomeromycetes</taxon>
        <taxon>Diversisporales</taxon>
        <taxon>Gigasporaceae</taxon>
        <taxon>Gigaspora</taxon>
    </lineage>
</organism>
<proteinExistence type="predicted"/>
<feature type="compositionally biased region" description="Basic and acidic residues" evidence="1">
    <location>
        <begin position="83"/>
        <end position="108"/>
    </location>
</feature>
<feature type="region of interest" description="Disordered" evidence="1">
    <location>
        <begin position="81"/>
        <end position="108"/>
    </location>
</feature>
<dbReference type="Proteomes" id="UP000266673">
    <property type="component" value="Unassembled WGS sequence"/>
</dbReference>
<comment type="caution">
    <text evidence="2">The sequence shown here is derived from an EMBL/GenBank/DDBJ whole genome shotgun (WGS) entry which is preliminary data.</text>
</comment>
<dbReference type="AlphaFoldDB" id="A0A397W8Y0"/>
<evidence type="ECO:0000256" key="1">
    <source>
        <dbReference type="SAM" id="MobiDB-lite"/>
    </source>
</evidence>
<protein>
    <submittedName>
        <fullName evidence="2">Uncharacterized protein</fullName>
    </submittedName>
</protein>
<evidence type="ECO:0000313" key="2">
    <source>
        <dbReference type="EMBL" id="RIB30808.1"/>
    </source>
</evidence>
<gene>
    <name evidence="2" type="ORF">C2G38_2052597</name>
</gene>
<keyword evidence="3" id="KW-1185">Reference proteome</keyword>